<dbReference type="AlphaFoldDB" id="A0A0C2XNP7"/>
<dbReference type="OrthoDB" id="10617778at2759"/>
<proteinExistence type="predicted"/>
<reference evidence="2 3" key="1">
    <citation type="submission" date="2014-04" db="EMBL/GenBank/DDBJ databases">
        <title>Evolutionary Origins and Diversification of the Mycorrhizal Mutualists.</title>
        <authorList>
            <consortium name="DOE Joint Genome Institute"/>
            <consortium name="Mycorrhizal Genomics Consortium"/>
            <person name="Kohler A."/>
            <person name="Kuo A."/>
            <person name="Nagy L.G."/>
            <person name="Floudas D."/>
            <person name="Copeland A."/>
            <person name="Barry K.W."/>
            <person name="Cichocki N."/>
            <person name="Veneault-Fourrey C."/>
            <person name="LaButti K."/>
            <person name="Lindquist E.A."/>
            <person name="Lipzen A."/>
            <person name="Lundell T."/>
            <person name="Morin E."/>
            <person name="Murat C."/>
            <person name="Riley R."/>
            <person name="Ohm R."/>
            <person name="Sun H."/>
            <person name="Tunlid A."/>
            <person name="Henrissat B."/>
            <person name="Grigoriev I.V."/>
            <person name="Hibbett D.S."/>
            <person name="Martin F."/>
        </authorList>
    </citation>
    <scope>NUCLEOTIDE SEQUENCE [LARGE SCALE GENOMIC DNA]</scope>
    <source>
        <strain evidence="2 3">Koide BX008</strain>
    </source>
</reference>
<gene>
    <name evidence="2" type="ORF">M378DRAFT_154713</name>
</gene>
<accession>A0A0C2XNP7</accession>
<feature type="region of interest" description="Disordered" evidence="1">
    <location>
        <begin position="1"/>
        <end position="24"/>
    </location>
</feature>
<evidence type="ECO:0000256" key="1">
    <source>
        <dbReference type="SAM" id="MobiDB-lite"/>
    </source>
</evidence>
<dbReference type="InParanoid" id="A0A0C2XNP7"/>
<feature type="region of interest" description="Disordered" evidence="1">
    <location>
        <begin position="87"/>
        <end position="109"/>
    </location>
</feature>
<keyword evidence="3" id="KW-1185">Reference proteome</keyword>
<sequence length="183" mass="20689">MQGCKGVYSRRSSSGIRPDVQPERERKALVEGRLRSCQTSRPFSHQHALCCTCKTTLESTTDRVRRHVELVLTSFYASELVRLLKHKKPQQGKAHGISPTQPTEDGRRTPAPWDTVNVHCEVSFTHTINPLLIISKKKSKKQNVQVSGRVDHGVGIVTWSQNIPNRRFHSLLLCIEEAAFSTH</sequence>
<dbReference type="EMBL" id="KN818222">
    <property type="protein sequence ID" value="KIL71216.1"/>
    <property type="molecule type" value="Genomic_DNA"/>
</dbReference>
<dbReference type="Proteomes" id="UP000054549">
    <property type="component" value="Unassembled WGS sequence"/>
</dbReference>
<evidence type="ECO:0000313" key="2">
    <source>
        <dbReference type="EMBL" id="KIL71216.1"/>
    </source>
</evidence>
<protein>
    <submittedName>
        <fullName evidence="2">Uncharacterized protein</fullName>
    </submittedName>
</protein>
<organism evidence="2 3">
    <name type="scientific">Amanita muscaria (strain Koide BX008)</name>
    <dbReference type="NCBI Taxonomy" id="946122"/>
    <lineage>
        <taxon>Eukaryota</taxon>
        <taxon>Fungi</taxon>
        <taxon>Dikarya</taxon>
        <taxon>Basidiomycota</taxon>
        <taxon>Agaricomycotina</taxon>
        <taxon>Agaricomycetes</taxon>
        <taxon>Agaricomycetidae</taxon>
        <taxon>Agaricales</taxon>
        <taxon>Pluteineae</taxon>
        <taxon>Amanitaceae</taxon>
        <taxon>Amanita</taxon>
    </lineage>
</organism>
<evidence type="ECO:0000313" key="3">
    <source>
        <dbReference type="Proteomes" id="UP000054549"/>
    </source>
</evidence>
<name>A0A0C2XNP7_AMAMK</name>
<dbReference type="HOGENOM" id="CLU_1474802_0_0_1"/>